<organism evidence="9 10">
    <name type="scientific">Carboxydichorda subterranea</name>
    <dbReference type="NCBI Taxonomy" id="3109565"/>
    <lineage>
        <taxon>Bacteria</taxon>
        <taxon>Bacillati</taxon>
        <taxon>Bacillota</taxon>
        <taxon>Limnochordia</taxon>
        <taxon>Limnochordales</taxon>
        <taxon>Geochordaceae</taxon>
        <taxon>Carboxydichorda</taxon>
    </lineage>
</organism>
<feature type="transmembrane region" description="Helical" evidence="8">
    <location>
        <begin position="38"/>
        <end position="62"/>
    </location>
</feature>
<evidence type="ECO:0000313" key="10">
    <source>
        <dbReference type="Proteomes" id="UP001332192"/>
    </source>
</evidence>
<protein>
    <submittedName>
        <fullName evidence="9">AzlC family ABC transporter permease</fullName>
    </submittedName>
</protein>
<evidence type="ECO:0000256" key="3">
    <source>
        <dbReference type="ARBA" id="ARBA00022448"/>
    </source>
</evidence>
<keyword evidence="7 8" id="KW-0472">Membrane</keyword>
<name>A0ABZ1BVE6_9FIRM</name>
<evidence type="ECO:0000256" key="1">
    <source>
        <dbReference type="ARBA" id="ARBA00004651"/>
    </source>
</evidence>
<comment type="subcellular location">
    <subcellularLocation>
        <location evidence="1">Cell membrane</location>
        <topology evidence="1">Multi-pass membrane protein</topology>
    </subcellularLocation>
</comment>
<gene>
    <name evidence="9" type="ORF">U7230_10720</name>
</gene>
<evidence type="ECO:0000256" key="8">
    <source>
        <dbReference type="SAM" id="Phobius"/>
    </source>
</evidence>
<dbReference type="RefSeq" id="WP_324715836.1">
    <property type="nucleotide sequence ID" value="NZ_CP141615.1"/>
</dbReference>
<evidence type="ECO:0000256" key="2">
    <source>
        <dbReference type="ARBA" id="ARBA00010735"/>
    </source>
</evidence>
<proteinExistence type="inferred from homology"/>
<keyword evidence="5 8" id="KW-0812">Transmembrane</keyword>
<feature type="transmembrane region" description="Helical" evidence="8">
    <location>
        <begin position="140"/>
        <end position="164"/>
    </location>
</feature>
<comment type="similarity">
    <text evidence="2">Belongs to the AzlC family.</text>
</comment>
<dbReference type="PANTHER" id="PTHR34979:SF1">
    <property type="entry name" value="INNER MEMBRANE PROTEIN YGAZ"/>
    <property type="match status" value="1"/>
</dbReference>
<dbReference type="Pfam" id="PF03591">
    <property type="entry name" value="AzlC"/>
    <property type="match status" value="1"/>
</dbReference>
<keyword evidence="6 8" id="KW-1133">Transmembrane helix</keyword>
<keyword evidence="4" id="KW-1003">Cell membrane</keyword>
<feature type="transmembrane region" description="Helical" evidence="8">
    <location>
        <begin position="170"/>
        <end position="189"/>
    </location>
</feature>
<sequence length="230" mass="23048">MGYVPAAVAFGAAARQAGLSVQESVAMSLLVYAGASQFALAGMIGAGVPGVAAAVTALVLNLRHVLYGPALAPWLSRLSRPAAALAAFGLTDEVFAVASGILPRTPASGAWLFGLEVAAYGSWVLGTWMGAAGGQAAATLLPSVAPAMNFALPALFVALLVSLVAPRKELGMPASAFVGGAVALAAWLLGRGRWGVLTAGVVGPLAGLAVARLERQRPEPGPSMEAVKPR</sequence>
<feature type="transmembrane region" description="Helical" evidence="8">
    <location>
        <begin position="196"/>
        <end position="213"/>
    </location>
</feature>
<dbReference type="Proteomes" id="UP001332192">
    <property type="component" value="Chromosome"/>
</dbReference>
<keyword evidence="3" id="KW-0813">Transport</keyword>
<evidence type="ECO:0000313" key="9">
    <source>
        <dbReference type="EMBL" id="WRP16563.1"/>
    </source>
</evidence>
<feature type="transmembrane region" description="Helical" evidence="8">
    <location>
        <begin position="108"/>
        <end position="128"/>
    </location>
</feature>
<dbReference type="EMBL" id="CP141615">
    <property type="protein sequence ID" value="WRP16563.1"/>
    <property type="molecule type" value="Genomic_DNA"/>
</dbReference>
<dbReference type="InterPro" id="IPR011606">
    <property type="entry name" value="Brnchd-chn_aa_trnsp_permease"/>
</dbReference>
<keyword evidence="10" id="KW-1185">Reference proteome</keyword>
<evidence type="ECO:0000256" key="7">
    <source>
        <dbReference type="ARBA" id="ARBA00023136"/>
    </source>
</evidence>
<accession>A0ABZ1BVE6</accession>
<dbReference type="PANTHER" id="PTHR34979">
    <property type="entry name" value="INNER MEMBRANE PROTEIN YGAZ"/>
    <property type="match status" value="1"/>
</dbReference>
<feature type="transmembrane region" description="Helical" evidence="8">
    <location>
        <begin position="82"/>
        <end position="102"/>
    </location>
</feature>
<reference evidence="9 10" key="1">
    <citation type="journal article" date="2024" name="Front. Microbiol.">
        <title>Novel thermophilic genera Geochorda gen. nov. and Carboxydochorda gen. nov. from the deep terrestrial subsurface reveal the ecophysiological diversity in the class Limnochordia.</title>
        <authorList>
            <person name="Karnachuk O.V."/>
            <person name="Lukina A.P."/>
            <person name="Avakyan M.R."/>
            <person name="Kadnikov V.V."/>
            <person name="Begmatov S."/>
            <person name="Beletsky A.V."/>
            <person name="Vlasova K.G."/>
            <person name="Novikov A.A."/>
            <person name="Shcherbakova V.A."/>
            <person name="Mardanov A.V."/>
            <person name="Ravin N.V."/>
        </authorList>
    </citation>
    <scope>NUCLEOTIDE SEQUENCE [LARGE SCALE GENOMIC DNA]</scope>
    <source>
        <strain evidence="9 10">L945</strain>
    </source>
</reference>
<evidence type="ECO:0000256" key="6">
    <source>
        <dbReference type="ARBA" id="ARBA00022989"/>
    </source>
</evidence>
<evidence type="ECO:0000256" key="5">
    <source>
        <dbReference type="ARBA" id="ARBA00022692"/>
    </source>
</evidence>
<evidence type="ECO:0000256" key="4">
    <source>
        <dbReference type="ARBA" id="ARBA00022475"/>
    </source>
</evidence>